<evidence type="ECO:0000256" key="3">
    <source>
        <dbReference type="ARBA" id="ARBA00023125"/>
    </source>
</evidence>
<accession>A0A4R2QSC5</accession>
<dbReference type="Pfam" id="PF09339">
    <property type="entry name" value="HTH_IclR"/>
    <property type="match status" value="1"/>
</dbReference>
<feature type="domain" description="IclR-ED" evidence="8">
    <location>
        <begin position="74"/>
        <end position="256"/>
    </location>
</feature>
<dbReference type="InterPro" id="IPR036388">
    <property type="entry name" value="WH-like_DNA-bd_sf"/>
</dbReference>
<evidence type="ECO:0000259" key="8">
    <source>
        <dbReference type="PROSITE" id="PS51078"/>
    </source>
</evidence>
<dbReference type="GO" id="GO:0045892">
    <property type="term" value="P:negative regulation of DNA-templated transcription"/>
    <property type="evidence" value="ECO:0007669"/>
    <property type="project" value="TreeGrafter"/>
</dbReference>
<dbReference type="SUPFAM" id="SSF55781">
    <property type="entry name" value="GAF domain-like"/>
    <property type="match status" value="1"/>
</dbReference>
<dbReference type="GO" id="GO:0006071">
    <property type="term" value="P:glycerol metabolic process"/>
    <property type="evidence" value="ECO:0007669"/>
    <property type="project" value="UniProtKB-KW"/>
</dbReference>
<comment type="caution">
    <text evidence="9">The sequence shown here is derived from an EMBL/GenBank/DDBJ whole genome shotgun (WGS) entry which is preliminary data.</text>
</comment>
<evidence type="ECO:0000313" key="10">
    <source>
        <dbReference type="Proteomes" id="UP000294911"/>
    </source>
</evidence>
<dbReference type="InterPro" id="IPR036390">
    <property type="entry name" value="WH_DNA-bd_sf"/>
</dbReference>
<keyword evidence="1" id="KW-0319">Glycerol metabolism</keyword>
<dbReference type="AlphaFoldDB" id="A0A4R2QSC5"/>
<dbReference type="RefSeq" id="WP_132877752.1">
    <property type="nucleotide sequence ID" value="NZ_SLXQ01000006.1"/>
</dbReference>
<dbReference type="Gene3D" id="1.10.10.10">
    <property type="entry name" value="Winged helix-like DNA-binding domain superfamily/Winged helix DNA-binding domain"/>
    <property type="match status" value="1"/>
</dbReference>
<gene>
    <name evidence="9" type="ORF">EV191_10633</name>
</gene>
<dbReference type="OrthoDB" id="7274111at2"/>
<dbReference type="PANTHER" id="PTHR30136:SF24">
    <property type="entry name" value="HTH-TYPE TRANSCRIPTIONAL REPRESSOR ALLR"/>
    <property type="match status" value="1"/>
</dbReference>
<evidence type="ECO:0000259" key="7">
    <source>
        <dbReference type="PROSITE" id="PS51077"/>
    </source>
</evidence>
<evidence type="ECO:0000256" key="6">
    <source>
        <dbReference type="ARBA" id="ARBA00070406"/>
    </source>
</evidence>
<keyword evidence="10" id="KW-1185">Reference proteome</keyword>
<dbReference type="Gene3D" id="3.30.450.40">
    <property type="match status" value="1"/>
</dbReference>
<dbReference type="Pfam" id="PF01614">
    <property type="entry name" value="IclR_C"/>
    <property type="match status" value="1"/>
</dbReference>
<dbReference type="EMBL" id="SLXQ01000006">
    <property type="protein sequence ID" value="TCP51869.1"/>
    <property type="molecule type" value="Genomic_DNA"/>
</dbReference>
<keyword evidence="3" id="KW-0238">DNA-binding</keyword>
<proteinExistence type="predicted"/>
<dbReference type="Proteomes" id="UP000294911">
    <property type="component" value="Unassembled WGS sequence"/>
</dbReference>
<evidence type="ECO:0000313" key="9">
    <source>
        <dbReference type="EMBL" id="TCP51869.1"/>
    </source>
</evidence>
<dbReference type="InterPro" id="IPR050707">
    <property type="entry name" value="HTH_MetabolicPath_Reg"/>
</dbReference>
<sequence>MGNPQEGRASLVQSVDRAVTILELLALHGEAGITEIAAELGVHKSTASRLVSVLETRGLVEQLSERGKYAIGFGVVRLAGAATNRLDLTQLGRPFCEALARQLGETVNLAIRDDDVAININQVRGTASVTAHNWVGQRTPLHATSSGKVLLAYAEPADQESLLTGTLTKYTPRTVIEPGRLRKDLDTIVAHGFAACFEELEVGLNAAAVPVRAEDGTVIAAMSSSGPSYRFSRKRVPEVVDTMLEAVDELSAQLGYLGDTRSDAANRIS</sequence>
<name>A0A4R2QSC5_9PSEU</name>
<dbReference type="InterPro" id="IPR029016">
    <property type="entry name" value="GAF-like_dom_sf"/>
</dbReference>
<evidence type="ECO:0000256" key="5">
    <source>
        <dbReference type="ARBA" id="ARBA00058938"/>
    </source>
</evidence>
<dbReference type="PROSITE" id="PS51078">
    <property type="entry name" value="ICLR_ED"/>
    <property type="match status" value="1"/>
</dbReference>
<dbReference type="GO" id="GO:0003677">
    <property type="term" value="F:DNA binding"/>
    <property type="evidence" value="ECO:0007669"/>
    <property type="project" value="UniProtKB-KW"/>
</dbReference>
<organism evidence="9 10">
    <name type="scientific">Tamaricihabitans halophyticus</name>
    <dbReference type="NCBI Taxonomy" id="1262583"/>
    <lineage>
        <taxon>Bacteria</taxon>
        <taxon>Bacillati</taxon>
        <taxon>Actinomycetota</taxon>
        <taxon>Actinomycetes</taxon>
        <taxon>Pseudonocardiales</taxon>
        <taxon>Pseudonocardiaceae</taxon>
        <taxon>Tamaricihabitans</taxon>
    </lineage>
</organism>
<dbReference type="SUPFAM" id="SSF46785">
    <property type="entry name" value="Winged helix' DNA-binding domain"/>
    <property type="match status" value="1"/>
</dbReference>
<evidence type="ECO:0000256" key="4">
    <source>
        <dbReference type="ARBA" id="ARBA00023163"/>
    </source>
</evidence>
<dbReference type="SMART" id="SM00346">
    <property type="entry name" value="HTH_ICLR"/>
    <property type="match status" value="1"/>
</dbReference>
<comment type="function">
    <text evidence="5">May be an activator protein for the gylABX operon.</text>
</comment>
<dbReference type="FunFam" id="1.10.10.10:FF:000056">
    <property type="entry name" value="IclR family transcriptional regulator"/>
    <property type="match status" value="1"/>
</dbReference>
<keyword evidence="2" id="KW-0805">Transcription regulation</keyword>
<evidence type="ECO:0000256" key="1">
    <source>
        <dbReference type="ARBA" id="ARBA00022798"/>
    </source>
</evidence>
<reference evidence="9 10" key="1">
    <citation type="submission" date="2019-03" db="EMBL/GenBank/DDBJ databases">
        <title>Genomic Encyclopedia of Type Strains, Phase IV (KMG-IV): sequencing the most valuable type-strain genomes for metagenomic binning, comparative biology and taxonomic classification.</title>
        <authorList>
            <person name="Goeker M."/>
        </authorList>
    </citation>
    <scope>NUCLEOTIDE SEQUENCE [LARGE SCALE GENOMIC DNA]</scope>
    <source>
        <strain evidence="9 10">DSM 45765</strain>
    </source>
</reference>
<protein>
    <recommendedName>
        <fullName evidence="6">Glycerol operon regulatory protein</fullName>
    </recommendedName>
</protein>
<dbReference type="InterPro" id="IPR014757">
    <property type="entry name" value="Tscrpt_reg_IclR_C"/>
</dbReference>
<dbReference type="InterPro" id="IPR005471">
    <property type="entry name" value="Tscrpt_reg_IclR_N"/>
</dbReference>
<evidence type="ECO:0000256" key="2">
    <source>
        <dbReference type="ARBA" id="ARBA00023015"/>
    </source>
</evidence>
<dbReference type="PROSITE" id="PS51077">
    <property type="entry name" value="HTH_ICLR"/>
    <property type="match status" value="1"/>
</dbReference>
<dbReference type="GO" id="GO:0003700">
    <property type="term" value="F:DNA-binding transcription factor activity"/>
    <property type="evidence" value="ECO:0007669"/>
    <property type="project" value="TreeGrafter"/>
</dbReference>
<keyword evidence="4" id="KW-0804">Transcription</keyword>
<dbReference type="PANTHER" id="PTHR30136">
    <property type="entry name" value="HELIX-TURN-HELIX TRANSCRIPTIONAL REGULATOR, ICLR FAMILY"/>
    <property type="match status" value="1"/>
</dbReference>
<feature type="domain" description="HTH iclR-type" evidence="7">
    <location>
        <begin position="12"/>
        <end position="73"/>
    </location>
</feature>